<dbReference type="GO" id="GO:0004601">
    <property type="term" value="F:peroxidase activity"/>
    <property type="evidence" value="ECO:0007669"/>
    <property type="project" value="UniProtKB-KW"/>
</dbReference>
<reference evidence="5" key="1">
    <citation type="submission" date="2020-07" db="EMBL/GenBank/DDBJ databases">
        <title>The High-quality genome of the commercially important snow crab, Chionoecetes opilio.</title>
        <authorList>
            <person name="Jeong J.-H."/>
            <person name="Ryu S."/>
        </authorList>
    </citation>
    <scope>NUCLEOTIDE SEQUENCE</scope>
    <source>
        <strain evidence="5">MADBK_172401_WGS</strain>
        <tissue evidence="5">Digestive gland</tissue>
    </source>
</reference>
<evidence type="ECO:0000256" key="3">
    <source>
        <dbReference type="ARBA" id="ARBA00022559"/>
    </source>
</evidence>
<dbReference type="Pfam" id="PF03098">
    <property type="entry name" value="An_peroxidase"/>
    <property type="match status" value="1"/>
</dbReference>
<keyword evidence="4" id="KW-0325">Glycoprotein</keyword>
<proteinExistence type="predicted"/>
<keyword evidence="6" id="KW-1185">Reference proteome</keyword>
<accession>A0A8J4Y815</accession>
<dbReference type="InterPro" id="IPR019791">
    <property type="entry name" value="Haem_peroxidase_animal"/>
</dbReference>
<dbReference type="OrthoDB" id="6339244at2759"/>
<protein>
    <submittedName>
        <fullName evidence="5">Uncharacterized protein</fullName>
    </submittedName>
</protein>
<dbReference type="SUPFAM" id="SSF48113">
    <property type="entry name" value="Heme-dependent peroxidases"/>
    <property type="match status" value="1"/>
</dbReference>
<evidence type="ECO:0000256" key="4">
    <source>
        <dbReference type="ARBA" id="ARBA00023180"/>
    </source>
</evidence>
<gene>
    <name evidence="5" type="ORF">GWK47_044696</name>
</gene>
<dbReference type="InterPro" id="IPR037120">
    <property type="entry name" value="Haem_peroxidase_sf_animal"/>
</dbReference>
<evidence type="ECO:0000256" key="2">
    <source>
        <dbReference type="ARBA" id="ARBA00022525"/>
    </source>
</evidence>
<organism evidence="5 6">
    <name type="scientific">Chionoecetes opilio</name>
    <name type="common">Atlantic snow crab</name>
    <name type="synonym">Cancer opilio</name>
    <dbReference type="NCBI Taxonomy" id="41210"/>
    <lineage>
        <taxon>Eukaryota</taxon>
        <taxon>Metazoa</taxon>
        <taxon>Ecdysozoa</taxon>
        <taxon>Arthropoda</taxon>
        <taxon>Crustacea</taxon>
        <taxon>Multicrustacea</taxon>
        <taxon>Malacostraca</taxon>
        <taxon>Eumalacostraca</taxon>
        <taxon>Eucarida</taxon>
        <taxon>Decapoda</taxon>
        <taxon>Pleocyemata</taxon>
        <taxon>Brachyura</taxon>
        <taxon>Eubrachyura</taxon>
        <taxon>Majoidea</taxon>
        <taxon>Majidae</taxon>
        <taxon>Chionoecetes</taxon>
    </lineage>
</organism>
<dbReference type="GO" id="GO:0005576">
    <property type="term" value="C:extracellular region"/>
    <property type="evidence" value="ECO:0007669"/>
    <property type="project" value="UniProtKB-SubCell"/>
</dbReference>
<dbReference type="PANTHER" id="PTHR11475">
    <property type="entry name" value="OXIDASE/PEROXIDASE"/>
    <property type="match status" value="1"/>
</dbReference>
<dbReference type="InterPro" id="IPR010255">
    <property type="entry name" value="Haem_peroxidase_sf"/>
</dbReference>
<name>A0A8J4Y815_CHIOP</name>
<comment type="caution">
    <text evidence="5">The sequence shown here is derived from an EMBL/GenBank/DDBJ whole genome shotgun (WGS) entry which is preliminary data.</text>
</comment>
<dbReference type="EMBL" id="JACEEZ010009752">
    <property type="protein sequence ID" value="KAG0722317.1"/>
    <property type="molecule type" value="Genomic_DNA"/>
</dbReference>
<sequence>MRQPRVPDLGSVGSKFLRLQTSTVGSDGFSARSSVKGGKLPSARRVAQVLRKHLKRPPVTGVFGEWAHFIQRDVFGIPESPLAEDVDCCATPEAEDCDPILVAEDDPLHATLPCINYRRSARAQAILGNWIFSVFPFPLHLNLCING</sequence>
<dbReference type="PANTHER" id="PTHR11475:SF4">
    <property type="entry name" value="CHORION PEROXIDASE"/>
    <property type="match status" value="1"/>
</dbReference>
<dbReference type="GO" id="GO:0020037">
    <property type="term" value="F:heme binding"/>
    <property type="evidence" value="ECO:0007669"/>
    <property type="project" value="InterPro"/>
</dbReference>
<keyword evidence="3" id="KW-0575">Peroxidase</keyword>
<evidence type="ECO:0000313" key="5">
    <source>
        <dbReference type="EMBL" id="KAG0722317.1"/>
    </source>
</evidence>
<keyword evidence="2" id="KW-0964">Secreted</keyword>
<evidence type="ECO:0000313" key="6">
    <source>
        <dbReference type="Proteomes" id="UP000770661"/>
    </source>
</evidence>
<dbReference type="Proteomes" id="UP000770661">
    <property type="component" value="Unassembled WGS sequence"/>
</dbReference>
<dbReference type="Gene3D" id="1.10.640.10">
    <property type="entry name" value="Haem peroxidase domain superfamily, animal type"/>
    <property type="match status" value="1"/>
</dbReference>
<dbReference type="PROSITE" id="PS50292">
    <property type="entry name" value="PEROXIDASE_3"/>
    <property type="match status" value="1"/>
</dbReference>
<comment type="subcellular location">
    <subcellularLocation>
        <location evidence="1">Secreted</location>
    </subcellularLocation>
</comment>
<evidence type="ECO:0000256" key="1">
    <source>
        <dbReference type="ARBA" id="ARBA00004613"/>
    </source>
</evidence>
<dbReference type="AlphaFoldDB" id="A0A8J4Y815"/>
<keyword evidence="3" id="KW-0560">Oxidoreductase</keyword>
<dbReference type="GO" id="GO:0006979">
    <property type="term" value="P:response to oxidative stress"/>
    <property type="evidence" value="ECO:0007669"/>
    <property type="project" value="InterPro"/>
</dbReference>